<protein>
    <submittedName>
        <fullName evidence="1">Uncharacterized protein</fullName>
    </submittedName>
</protein>
<organism evidence="1 2">
    <name type="scientific">Trichinella nelsoni</name>
    <dbReference type="NCBI Taxonomy" id="6336"/>
    <lineage>
        <taxon>Eukaryota</taxon>
        <taxon>Metazoa</taxon>
        <taxon>Ecdysozoa</taxon>
        <taxon>Nematoda</taxon>
        <taxon>Enoplea</taxon>
        <taxon>Dorylaimia</taxon>
        <taxon>Trichinellida</taxon>
        <taxon>Trichinellidae</taxon>
        <taxon>Trichinella</taxon>
    </lineage>
</organism>
<name>A0A0V0S5V0_9BILA</name>
<keyword evidence="2" id="KW-1185">Reference proteome</keyword>
<gene>
    <name evidence="1" type="ORF">T07_7488</name>
</gene>
<accession>A0A0V0S5V0</accession>
<dbReference type="EMBL" id="JYDL01000034">
    <property type="protein sequence ID" value="KRX22082.1"/>
    <property type="molecule type" value="Genomic_DNA"/>
</dbReference>
<dbReference type="Proteomes" id="UP000054630">
    <property type="component" value="Unassembled WGS sequence"/>
</dbReference>
<proteinExistence type="predicted"/>
<dbReference type="AlphaFoldDB" id="A0A0V0S5V0"/>
<reference evidence="1 2" key="1">
    <citation type="submission" date="2015-01" db="EMBL/GenBank/DDBJ databases">
        <title>Evolution of Trichinella species and genotypes.</title>
        <authorList>
            <person name="Korhonen P.K."/>
            <person name="Edoardo P."/>
            <person name="Giuseppe L.R."/>
            <person name="Gasser R.B."/>
        </authorList>
    </citation>
    <scope>NUCLEOTIDE SEQUENCE [LARGE SCALE GENOMIC DNA]</scope>
    <source>
        <strain evidence="1">ISS37</strain>
    </source>
</reference>
<comment type="caution">
    <text evidence="1">The sequence shown here is derived from an EMBL/GenBank/DDBJ whole genome shotgun (WGS) entry which is preliminary data.</text>
</comment>
<evidence type="ECO:0000313" key="2">
    <source>
        <dbReference type="Proteomes" id="UP000054630"/>
    </source>
</evidence>
<evidence type="ECO:0000313" key="1">
    <source>
        <dbReference type="EMBL" id="KRX22082.1"/>
    </source>
</evidence>
<sequence length="83" mass="9627">MQRSNATMQRKYIYDPRRISVKVESSLLDFFALQNPSLATVQRMAKTDSDTDAHFLKAMQKRRARVIKINTAAIMITPPWQDN</sequence>